<evidence type="ECO:0000259" key="3">
    <source>
        <dbReference type="Pfam" id="PF03372"/>
    </source>
</evidence>
<keyword evidence="2" id="KW-0732">Signal</keyword>
<dbReference type="GO" id="GO:0003824">
    <property type="term" value="F:catalytic activity"/>
    <property type="evidence" value="ECO:0007669"/>
    <property type="project" value="InterPro"/>
</dbReference>
<dbReference type="SUPFAM" id="SSF56219">
    <property type="entry name" value="DNase I-like"/>
    <property type="match status" value="1"/>
</dbReference>
<dbReference type="InterPro" id="IPR036691">
    <property type="entry name" value="Endo/exonu/phosph_ase_sf"/>
</dbReference>
<keyword evidence="5" id="KW-1185">Reference proteome</keyword>
<reference evidence="4 5" key="1">
    <citation type="submission" date="2023-01" db="EMBL/GenBank/DDBJ databases">
        <title>Analysis of 21 Apiospora genomes using comparative genomics revels a genus with tremendous synthesis potential of carbohydrate active enzymes and secondary metabolites.</title>
        <authorList>
            <person name="Sorensen T."/>
        </authorList>
    </citation>
    <scope>NUCLEOTIDE SEQUENCE [LARGE SCALE GENOMIC DNA]</scope>
    <source>
        <strain evidence="4 5">CBS 117206</strain>
    </source>
</reference>
<dbReference type="Proteomes" id="UP001392437">
    <property type="component" value="Unassembled WGS sequence"/>
</dbReference>
<feature type="signal peptide" evidence="2">
    <location>
        <begin position="1"/>
        <end position="20"/>
    </location>
</feature>
<evidence type="ECO:0000313" key="4">
    <source>
        <dbReference type="EMBL" id="KAK8129959.1"/>
    </source>
</evidence>
<dbReference type="PANTHER" id="PTHR42834">
    <property type="entry name" value="ENDONUCLEASE/EXONUCLEASE/PHOSPHATASE FAMILY PROTEIN (AFU_ORTHOLOGUE AFUA_3G09210)"/>
    <property type="match status" value="1"/>
</dbReference>
<name>A0AAW0R7W7_9PEZI</name>
<evidence type="ECO:0000256" key="2">
    <source>
        <dbReference type="SAM" id="SignalP"/>
    </source>
</evidence>
<dbReference type="Pfam" id="PF03372">
    <property type="entry name" value="Exo_endo_phos"/>
    <property type="match status" value="1"/>
</dbReference>
<evidence type="ECO:0000256" key="1">
    <source>
        <dbReference type="SAM" id="MobiDB-lite"/>
    </source>
</evidence>
<gene>
    <name evidence="4" type="ORF">PG999_002339</name>
</gene>
<protein>
    <recommendedName>
        <fullName evidence="3">Endonuclease/exonuclease/phosphatase domain-containing protein</fullName>
    </recommendedName>
</protein>
<dbReference type="EMBL" id="JAQQWP010000002">
    <property type="protein sequence ID" value="KAK8129959.1"/>
    <property type="molecule type" value="Genomic_DNA"/>
</dbReference>
<proteinExistence type="predicted"/>
<feature type="domain" description="Endonuclease/exonuclease/phosphatase" evidence="3">
    <location>
        <begin position="304"/>
        <end position="611"/>
    </location>
</feature>
<comment type="caution">
    <text evidence="4">The sequence shown here is derived from an EMBL/GenBank/DDBJ whole genome shotgun (WGS) entry which is preliminary data.</text>
</comment>
<dbReference type="CDD" id="cd04486">
    <property type="entry name" value="YhcR_OBF_like"/>
    <property type="match status" value="1"/>
</dbReference>
<feature type="region of interest" description="Disordered" evidence="1">
    <location>
        <begin position="212"/>
        <end position="245"/>
    </location>
</feature>
<feature type="chain" id="PRO_5043642862" description="Endonuclease/exonuclease/phosphatase domain-containing protein" evidence="2">
    <location>
        <begin position="21"/>
        <end position="627"/>
    </location>
</feature>
<dbReference type="PANTHER" id="PTHR42834:SF1">
    <property type="entry name" value="ENDONUCLEASE_EXONUCLEASE_PHOSPHATASE FAMILY PROTEIN (AFU_ORTHOLOGUE AFUA_3G09210)"/>
    <property type="match status" value="1"/>
</dbReference>
<dbReference type="AlphaFoldDB" id="A0AAW0R7W7"/>
<sequence length="627" mass="67160">MKAASLLSWLTTTLAAGVSALTIGEINGNRFLSPYNGQDASNVTGIVTAKGPDGLWVRSVRKGCDRHVSDAIYIYGSALAKNASINSGDVIVVSGKVSEYRSNKDYLYLTQITSPKVAAILEHGKQVAPKVIGKDTYSPPTEQYTSLDEGDVFAFPNNKSLVSAANPVLAPEEYGLDFWESLSGQLVTVKSPRAIGKPNKYGDTWVVGDWKTSGENGRGGLTTTPTDSNPEGIVIGSPLDGSKNPSDTKLGDTLEDITGVVYQAFGFYRILPLTKVVVVASQEPVLPSSTSLTSDGVCSGLTVGSYNIENFSPVDTAHVEAVAQHIVNYLKTPDLVFLQEVQDDNGAVDDGTVSSDLTLSTLAAAIEKASGGFAYNFTYVAPVNKNDGGAPGGNIRTAYLFRRDVLALRDPNPAGSTVANEVLPGGALKYNPGLIDPTNEAFTNSRKPLTAVWQTLDGNNTFYTVNVHWGSKGGSSSIHGDARPPVNGGVEDRIAQAEVTADFIAAILTEDPEAHIITSGDFNEYPFVKPITDFESRSQMEDLDAVAGIDVLERYSYLYDMNTQELDHMFESPANPPRCLEVSPALAKTKPQFEHIHVNTWVAYDDMVSDHDPSVAKMNLCSGRCHS</sequence>
<organism evidence="4 5">
    <name type="scientific">Apiospora kogelbergensis</name>
    <dbReference type="NCBI Taxonomy" id="1337665"/>
    <lineage>
        <taxon>Eukaryota</taxon>
        <taxon>Fungi</taxon>
        <taxon>Dikarya</taxon>
        <taxon>Ascomycota</taxon>
        <taxon>Pezizomycotina</taxon>
        <taxon>Sordariomycetes</taxon>
        <taxon>Xylariomycetidae</taxon>
        <taxon>Amphisphaeriales</taxon>
        <taxon>Apiosporaceae</taxon>
        <taxon>Apiospora</taxon>
    </lineage>
</organism>
<dbReference type="InterPro" id="IPR005135">
    <property type="entry name" value="Endo/exonuclease/phosphatase"/>
</dbReference>
<evidence type="ECO:0000313" key="5">
    <source>
        <dbReference type="Proteomes" id="UP001392437"/>
    </source>
</evidence>
<accession>A0AAW0R7W7</accession>
<dbReference type="Gene3D" id="3.60.10.10">
    <property type="entry name" value="Endonuclease/exonuclease/phosphatase"/>
    <property type="match status" value="1"/>
</dbReference>